<dbReference type="EMBL" id="BEHT01000001">
    <property type="protein sequence ID" value="GBC97603.1"/>
    <property type="molecule type" value="Genomic_DNA"/>
</dbReference>
<name>A0A2H5X8T1_9BACT</name>
<dbReference type="AlphaFoldDB" id="A0A2H5X8T1"/>
<protein>
    <submittedName>
        <fullName evidence="1">Uncharacterized protein</fullName>
    </submittedName>
</protein>
<reference evidence="2" key="1">
    <citation type="submission" date="2017-09" db="EMBL/GenBank/DDBJ databases">
        <title>Metaegenomics of thermophilic ammonia-oxidizing enrichment culture.</title>
        <authorList>
            <person name="Kato S."/>
            <person name="Suzuki K."/>
        </authorList>
    </citation>
    <scope>NUCLEOTIDE SEQUENCE [LARGE SCALE GENOMIC DNA]</scope>
</reference>
<accession>A0A2H5X8T1</accession>
<dbReference type="Proteomes" id="UP000236173">
    <property type="component" value="Unassembled WGS sequence"/>
</dbReference>
<gene>
    <name evidence="1" type="ORF">HRbin17_00091</name>
</gene>
<evidence type="ECO:0000313" key="1">
    <source>
        <dbReference type="EMBL" id="GBC97603.1"/>
    </source>
</evidence>
<organism evidence="1 2">
    <name type="scientific">Candidatus Fervidibacter japonicus</name>
    <dbReference type="NCBI Taxonomy" id="2035412"/>
    <lineage>
        <taxon>Bacteria</taxon>
        <taxon>Candidatus Fervidibacterota</taxon>
        <taxon>Candidatus Fervidibacter</taxon>
    </lineage>
</organism>
<sequence>MPRRREAEAVEVTEEEVREEVPRRRKSLKRRLSDLIVSLIGEEAARHLINAEIEVFKAVRAMIDERIRSAERASQKLQDIEVH</sequence>
<evidence type="ECO:0000313" key="2">
    <source>
        <dbReference type="Proteomes" id="UP000236173"/>
    </source>
</evidence>
<proteinExistence type="predicted"/>
<comment type="caution">
    <text evidence="1">The sequence shown here is derived from an EMBL/GenBank/DDBJ whole genome shotgun (WGS) entry which is preliminary data.</text>
</comment>